<dbReference type="InterPro" id="IPR026341">
    <property type="entry name" value="T9SS_type_B"/>
</dbReference>
<dbReference type="InterPro" id="IPR022409">
    <property type="entry name" value="PKD/Chitinase_dom"/>
</dbReference>
<dbReference type="NCBIfam" id="TIGR04131">
    <property type="entry name" value="Bac_Flav_CTERM"/>
    <property type="match status" value="1"/>
</dbReference>
<dbReference type="Proteomes" id="UP000248745">
    <property type="component" value="Unassembled WGS sequence"/>
</dbReference>
<dbReference type="GO" id="GO:0005261">
    <property type="term" value="F:monoatomic cation channel activity"/>
    <property type="evidence" value="ECO:0007669"/>
    <property type="project" value="TreeGrafter"/>
</dbReference>
<accession>A0A2W2B7H8</accession>
<dbReference type="Pfam" id="PF13585">
    <property type="entry name" value="CHU_C"/>
    <property type="match status" value="1"/>
</dbReference>
<evidence type="ECO:0000256" key="1">
    <source>
        <dbReference type="ARBA" id="ARBA00004141"/>
    </source>
</evidence>
<keyword evidence="4" id="KW-1133">Transmembrane helix</keyword>
<evidence type="ECO:0000256" key="5">
    <source>
        <dbReference type="ARBA" id="ARBA00023136"/>
    </source>
</evidence>
<dbReference type="GO" id="GO:0006816">
    <property type="term" value="P:calcium ion transport"/>
    <property type="evidence" value="ECO:0007669"/>
    <property type="project" value="TreeGrafter"/>
</dbReference>
<dbReference type="SUPFAM" id="SSF49299">
    <property type="entry name" value="PKD domain"/>
    <property type="match status" value="3"/>
</dbReference>
<keyword evidence="6" id="KW-0732">Signal</keyword>
<proteinExistence type="predicted"/>
<dbReference type="OrthoDB" id="1652165at2"/>
<dbReference type="AlphaFoldDB" id="A0A2W2B7H8"/>
<evidence type="ECO:0000259" key="7">
    <source>
        <dbReference type="PROSITE" id="PS50093"/>
    </source>
</evidence>
<evidence type="ECO:0000313" key="9">
    <source>
        <dbReference type="Proteomes" id="UP000248745"/>
    </source>
</evidence>
<keyword evidence="9" id="KW-1185">Reference proteome</keyword>
<dbReference type="InterPro" id="IPR035986">
    <property type="entry name" value="PKD_dom_sf"/>
</dbReference>
<evidence type="ECO:0000256" key="4">
    <source>
        <dbReference type="ARBA" id="ARBA00022989"/>
    </source>
</evidence>
<evidence type="ECO:0000256" key="3">
    <source>
        <dbReference type="ARBA" id="ARBA00022737"/>
    </source>
</evidence>
<organism evidence="8 9">
    <name type="scientific">Taibaiella soli</name>
    <dbReference type="NCBI Taxonomy" id="1649169"/>
    <lineage>
        <taxon>Bacteria</taxon>
        <taxon>Pseudomonadati</taxon>
        <taxon>Bacteroidota</taxon>
        <taxon>Chitinophagia</taxon>
        <taxon>Chitinophagales</taxon>
        <taxon>Chitinophagaceae</taxon>
        <taxon>Taibaiella</taxon>
    </lineage>
</organism>
<dbReference type="PANTHER" id="PTHR46730:SF1">
    <property type="entry name" value="PLAT DOMAIN-CONTAINING PROTEIN"/>
    <property type="match status" value="1"/>
</dbReference>
<feature type="domain" description="PKD" evidence="7">
    <location>
        <begin position="522"/>
        <end position="568"/>
    </location>
</feature>
<comment type="subcellular location">
    <subcellularLocation>
        <location evidence="1">Membrane</location>
        <topology evidence="1">Multi-pass membrane protein</topology>
    </subcellularLocation>
</comment>
<gene>
    <name evidence="8" type="ORF">DN068_14860</name>
</gene>
<dbReference type="Gene3D" id="2.60.40.10">
    <property type="entry name" value="Immunoglobulins"/>
    <property type="match status" value="3"/>
</dbReference>
<dbReference type="RefSeq" id="WP_110999721.1">
    <property type="nucleotide sequence ID" value="NZ_QKTW01000019.1"/>
</dbReference>
<feature type="domain" description="PKD" evidence="7">
    <location>
        <begin position="604"/>
        <end position="651"/>
    </location>
</feature>
<dbReference type="EMBL" id="QKTW01000019">
    <property type="protein sequence ID" value="PZF72209.1"/>
    <property type="molecule type" value="Genomic_DNA"/>
</dbReference>
<feature type="chain" id="PRO_5015851562" description="PKD domain-containing protein" evidence="6">
    <location>
        <begin position="26"/>
        <end position="820"/>
    </location>
</feature>
<evidence type="ECO:0000256" key="6">
    <source>
        <dbReference type="SAM" id="SignalP"/>
    </source>
</evidence>
<reference evidence="8 9" key="1">
    <citation type="submission" date="2018-06" db="EMBL/GenBank/DDBJ databases">
        <title>Mucibacter soli gen. nov., sp. nov., a new member of the family Chitinophagaceae producing mucin.</title>
        <authorList>
            <person name="Kim M.-K."/>
            <person name="Park S."/>
            <person name="Kim T.-S."/>
            <person name="Joung Y."/>
            <person name="Han J.-H."/>
            <person name="Kim S.B."/>
        </authorList>
    </citation>
    <scope>NUCLEOTIDE SEQUENCE [LARGE SCALE GENOMIC DNA]</scope>
    <source>
        <strain evidence="8 9">R1-15</strain>
    </source>
</reference>
<dbReference type="PROSITE" id="PS50093">
    <property type="entry name" value="PKD"/>
    <property type="match status" value="3"/>
</dbReference>
<name>A0A2W2B7H8_9BACT</name>
<comment type="caution">
    <text evidence="8">The sequence shown here is derived from an EMBL/GenBank/DDBJ whole genome shotgun (WGS) entry which is preliminary data.</text>
</comment>
<dbReference type="SMART" id="SM00089">
    <property type="entry name" value="PKD"/>
    <property type="match status" value="3"/>
</dbReference>
<feature type="domain" description="PKD" evidence="7">
    <location>
        <begin position="433"/>
        <end position="485"/>
    </location>
</feature>
<keyword evidence="3" id="KW-0677">Repeat</keyword>
<evidence type="ECO:0000256" key="2">
    <source>
        <dbReference type="ARBA" id="ARBA00022692"/>
    </source>
</evidence>
<dbReference type="InterPro" id="IPR000601">
    <property type="entry name" value="PKD_dom"/>
</dbReference>
<dbReference type="CDD" id="cd00146">
    <property type="entry name" value="PKD"/>
    <property type="match status" value="3"/>
</dbReference>
<dbReference type="Pfam" id="PF18911">
    <property type="entry name" value="PKD_4"/>
    <property type="match status" value="3"/>
</dbReference>
<dbReference type="InterPro" id="IPR013783">
    <property type="entry name" value="Ig-like_fold"/>
</dbReference>
<keyword evidence="5" id="KW-0472">Membrane</keyword>
<sequence length="820" mass="88492">MNRKGYIPRILLSLLCLLSFTIAEAQVVITTPDTLICPGTSATLRAKLTGRNGIPVSLSDDYFTGVIPIGFSFNFYGNSYTKCTFSSNGYISFDTARANQPSAWVISQGIPGNSDVYNCIMGHYADIYPTPPGVAPGTLDYCTVGTAPNREFVLSFCDAPMYSCTTVRTSFQIILHETSNKIDIHLGNKPLCTGWNSGAGIEGVQNATGSDAVPVPGRNYPGTWTAFHSSNQFTPTTMSSGAATYTVSSIAYAPVPNGNAPINWYTLAGTLVGTGDTVVVSPATTTTYIALVTSCSDTMRDTVTVTVGATGPGGIGPNIDSINFVNPTYCGNNDGYIHVYGLAANTPHTVMYTKNGTAVTPYTLTSNAQGIITINNLTAGVYNDIKVKRGICVSNAMGPVTLVDPPLNAVFDYVIHYGCTSDSLVFTNQSNGGGPSYKYVWSFGDGAQDTVANPSHVYTTQAVYNVTLIASNLVCADTETKSIDIRHPLIASFTTSKDSICQQSQAITFTSTSIATGPHQAWDFGDGSPADTNLTTQHYYQHAGVYNVALYVTDFVPCQDTAYRTIVVDSIPYVNFTTSDSALCIGQGITFIPDMLTIGNTGLRWDFGDGTVTPNANPANHAYDSARTYTVKLTAFYRICPDTSITKDVTIKPFPRIYLGPDTVMCPNAAPLVLYDRMNAVDPAATWLWNTGETTTHITATQPGHYSATVSLNGCSTSDSIDVRKDCYIDIPNSFTPNNDGTNDYFFPRQLLSRSVTSFRLVIYNRWGQEIFETSSIDGRGWDGKFNEKEQPEGVYVYLIDVLFANGVKEHYQGNVTLLR</sequence>
<feature type="signal peptide" evidence="6">
    <location>
        <begin position="1"/>
        <end position="25"/>
    </location>
</feature>
<protein>
    <recommendedName>
        <fullName evidence="7">PKD domain-containing protein</fullName>
    </recommendedName>
</protein>
<dbReference type="PANTHER" id="PTHR46730">
    <property type="entry name" value="POLYCYSTIN-1"/>
    <property type="match status" value="1"/>
</dbReference>
<evidence type="ECO:0000313" key="8">
    <source>
        <dbReference type="EMBL" id="PZF72209.1"/>
    </source>
</evidence>
<dbReference type="GO" id="GO:0005886">
    <property type="term" value="C:plasma membrane"/>
    <property type="evidence" value="ECO:0007669"/>
    <property type="project" value="TreeGrafter"/>
</dbReference>
<keyword evidence="2" id="KW-0812">Transmembrane</keyword>